<reference evidence="3" key="1">
    <citation type="journal article" date="2021" name="PeerJ">
        <title>Extensive microbial diversity within the chicken gut microbiome revealed by metagenomics and culture.</title>
        <authorList>
            <person name="Gilroy R."/>
            <person name="Ravi A."/>
            <person name="Getino M."/>
            <person name="Pursley I."/>
            <person name="Horton D.L."/>
            <person name="Alikhan N.F."/>
            <person name="Baker D."/>
            <person name="Gharbi K."/>
            <person name="Hall N."/>
            <person name="Watson M."/>
            <person name="Adriaenssens E.M."/>
            <person name="Foster-Nyarko E."/>
            <person name="Jarju S."/>
            <person name="Secka A."/>
            <person name="Antonio M."/>
            <person name="Oren A."/>
            <person name="Chaudhuri R.R."/>
            <person name="La Ragione R."/>
            <person name="Hildebrand F."/>
            <person name="Pallen M.J."/>
        </authorList>
    </citation>
    <scope>NUCLEOTIDE SEQUENCE</scope>
    <source>
        <strain evidence="3">CHK130-7132</strain>
    </source>
</reference>
<gene>
    <name evidence="3" type="ORF">H9932_03565</name>
</gene>
<comment type="caution">
    <text evidence="3">The sequence shown here is derived from an EMBL/GenBank/DDBJ whole genome shotgun (WGS) entry which is preliminary data.</text>
</comment>
<proteinExistence type="inferred from homology"/>
<evidence type="ECO:0000313" key="3">
    <source>
        <dbReference type="EMBL" id="HJC68745.1"/>
    </source>
</evidence>
<dbReference type="SUPFAM" id="SSF53271">
    <property type="entry name" value="PRTase-like"/>
    <property type="match status" value="1"/>
</dbReference>
<evidence type="ECO:0000256" key="1">
    <source>
        <dbReference type="ARBA" id="ARBA00008007"/>
    </source>
</evidence>
<dbReference type="Pfam" id="PF00156">
    <property type="entry name" value="Pribosyltran"/>
    <property type="match status" value="1"/>
</dbReference>
<evidence type="ECO:0000313" key="4">
    <source>
        <dbReference type="Proteomes" id="UP000823854"/>
    </source>
</evidence>
<dbReference type="PANTHER" id="PTHR47505">
    <property type="entry name" value="DNA UTILIZATION PROTEIN YHGH"/>
    <property type="match status" value="1"/>
</dbReference>
<protein>
    <submittedName>
        <fullName evidence="3">ComF family protein</fullName>
    </submittedName>
</protein>
<name>A0A9D2Q0N0_9MICO</name>
<dbReference type="InterPro" id="IPR029057">
    <property type="entry name" value="PRTase-like"/>
</dbReference>
<dbReference type="InterPro" id="IPR051910">
    <property type="entry name" value="ComF/GntX_DNA_util-trans"/>
</dbReference>
<evidence type="ECO:0000259" key="2">
    <source>
        <dbReference type="Pfam" id="PF00156"/>
    </source>
</evidence>
<sequence length="284" mass="30394">MDDAGGSGERASHRAVPLRARTRGAGALAVLAEIAAQTCSLVAPRRCPCGHEGTWLCRSCRALLHGPPLRVDPSCDALQMLTAARVREERRDGRLLPAGVDLAPLLPVLALGEYEGDLQRLVLAWKNGGMLHLCRTLAVSLAPAVDRLVQEAGAAEPLLVPVPSRRGARLRRGEDHTGELVRALEREGAGRAMLLRATPTTAQEGQGARARRRRRIRLEPSAARRVAVRNRPVVIVDDVVTTGATLRGMHEALTASGIEVLGAVVIASARIPRDPAARHGRRVP</sequence>
<dbReference type="InterPro" id="IPR000836">
    <property type="entry name" value="PRTase_dom"/>
</dbReference>
<dbReference type="EMBL" id="DWWC01000073">
    <property type="protein sequence ID" value="HJC68745.1"/>
    <property type="molecule type" value="Genomic_DNA"/>
</dbReference>
<dbReference type="AlphaFoldDB" id="A0A9D2Q0N0"/>
<dbReference type="PANTHER" id="PTHR47505:SF1">
    <property type="entry name" value="DNA UTILIZATION PROTEIN YHGH"/>
    <property type="match status" value="1"/>
</dbReference>
<dbReference type="Gene3D" id="3.40.50.2020">
    <property type="match status" value="1"/>
</dbReference>
<organism evidence="3 4">
    <name type="scientific">Candidatus Brachybacterium intestinipullorum</name>
    <dbReference type="NCBI Taxonomy" id="2838512"/>
    <lineage>
        <taxon>Bacteria</taxon>
        <taxon>Bacillati</taxon>
        <taxon>Actinomycetota</taxon>
        <taxon>Actinomycetes</taxon>
        <taxon>Micrococcales</taxon>
        <taxon>Dermabacteraceae</taxon>
        <taxon>Brachybacterium</taxon>
    </lineage>
</organism>
<dbReference type="Proteomes" id="UP000823854">
    <property type="component" value="Unassembled WGS sequence"/>
</dbReference>
<accession>A0A9D2Q0N0</accession>
<comment type="similarity">
    <text evidence="1">Belongs to the ComF/GntX family.</text>
</comment>
<reference evidence="3" key="2">
    <citation type="submission" date="2021-04" db="EMBL/GenBank/DDBJ databases">
        <authorList>
            <person name="Gilroy R."/>
        </authorList>
    </citation>
    <scope>NUCLEOTIDE SEQUENCE</scope>
    <source>
        <strain evidence="3">CHK130-7132</strain>
    </source>
</reference>
<feature type="domain" description="Phosphoribosyltransferase" evidence="2">
    <location>
        <begin position="228"/>
        <end position="274"/>
    </location>
</feature>